<proteinExistence type="predicted"/>
<evidence type="ECO:0000313" key="3">
    <source>
        <dbReference type="Proteomes" id="UP000595197"/>
    </source>
</evidence>
<sequence length="111" mass="12322">MGRKSLDPSGVEAAILHENWVLERCLDLLLEKRPLSHWEIEVADALLGAIAAEAVRNEPEAEKARRLRRHLFRSDEAPTARPDKAHATSAERLRADLADLIPAGAGQHLIH</sequence>
<evidence type="ECO:0000256" key="1">
    <source>
        <dbReference type="SAM" id="MobiDB-lite"/>
    </source>
</evidence>
<dbReference type="Proteomes" id="UP000595197">
    <property type="component" value="Chromosome"/>
</dbReference>
<dbReference type="RefSeq" id="WP_201073464.1">
    <property type="nucleotide sequence ID" value="NZ_CP067420.1"/>
</dbReference>
<evidence type="ECO:0000313" key="2">
    <source>
        <dbReference type="EMBL" id="QQP88490.1"/>
    </source>
</evidence>
<feature type="region of interest" description="Disordered" evidence="1">
    <location>
        <begin position="70"/>
        <end position="89"/>
    </location>
</feature>
<dbReference type="EMBL" id="CP067420">
    <property type="protein sequence ID" value="QQP88490.1"/>
    <property type="molecule type" value="Genomic_DNA"/>
</dbReference>
<gene>
    <name evidence="2" type="ORF">IGS68_20995</name>
</gene>
<accession>A0ABX7B2D8</accession>
<keyword evidence="3" id="KW-1185">Reference proteome</keyword>
<organism evidence="2 3">
    <name type="scientific">Skermanella cutis</name>
    <dbReference type="NCBI Taxonomy" id="2775420"/>
    <lineage>
        <taxon>Bacteria</taxon>
        <taxon>Pseudomonadati</taxon>
        <taxon>Pseudomonadota</taxon>
        <taxon>Alphaproteobacteria</taxon>
        <taxon>Rhodospirillales</taxon>
        <taxon>Azospirillaceae</taxon>
        <taxon>Skermanella</taxon>
    </lineage>
</organism>
<reference evidence="2" key="1">
    <citation type="submission" date="2021-02" db="EMBL/GenBank/DDBJ databases">
        <title>Skermanella TT6 skin isolate.</title>
        <authorList>
            <person name="Lee K."/>
            <person name="Ganzorig M."/>
        </authorList>
    </citation>
    <scope>NUCLEOTIDE SEQUENCE</scope>
    <source>
        <strain evidence="2">TT6</strain>
    </source>
</reference>
<protein>
    <submittedName>
        <fullName evidence="2">Uncharacterized protein</fullName>
    </submittedName>
</protein>
<feature type="compositionally biased region" description="Basic and acidic residues" evidence="1">
    <location>
        <begin position="72"/>
        <end position="89"/>
    </location>
</feature>
<name>A0ABX7B2D8_9PROT</name>